<feature type="domain" description="Coatomer beta subunit C-terminal" evidence="13">
    <location>
        <begin position="671"/>
        <end position="805"/>
    </location>
</feature>
<keyword evidence="3 10" id="KW-0963">Cytoplasm</keyword>
<feature type="domain" description="Clathrin/coatomer adaptor adaptin-like N-terminal" evidence="12">
    <location>
        <begin position="19"/>
        <end position="488"/>
    </location>
</feature>
<accession>A0A0C3L2E6</accession>
<evidence type="ECO:0000256" key="11">
    <source>
        <dbReference type="SAM" id="MobiDB-lite"/>
    </source>
</evidence>
<dbReference type="InterPro" id="IPR011710">
    <property type="entry name" value="Coatomer_bsu_C"/>
</dbReference>
<dbReference type="PANTHER" id="PTHR10635:SF0">
    <property type="entry name" value="COATOMER SUBUNIT BETA"/>
    <property type="match status" value="1"/>
</dbReference>
<comment type="function">
    <text evidence="10">The coatomer is a cytosolic protein complex that binds to dilysine motifs and reversibly associates with Golgi non-clathrin-coated vesicles, which further mediate biosynthetic protein transport from the ER, via the Golgi up to the trans Golgi network. Coatomer complex is required for budding from Golgi membranes, and is essential for the retrograde Golgi-to-ER transport of dilysine-tagged proteins.</text>
</comment>
<keyword evidence="2 10" id="KW-0813">Transport</keyword>
<keyword evidence="8 10" id="KW-0472">Membrane</keyword>
<reference evidence="15 16" key="1">
    <citation type="submission" date="2014-04" db="EMBL/GenBank/DDBJ databases">
        <authorList>
            <consortium name="DOE Joint Genome Institute"/>
            <person name="Kuo A."/>
            <person name="Girlanda M."/>
            <person name="Perotto S."/>
            <person name="Kohler A."/>
            <person name="Nagy L.G."/>
            <person name="Floudas D."/>
            <person name="Copeland A."/>
            <person name="Barry K.W."/>
            <person name="Cichocki N."/>
            <person name="Veneault-Fourrey C."/>
            <person name="LaButti K."/>
            <person name="Lindquist E.A."/>
            <person name="Lipzen A."/>
            <person name="Lundell T."/>
            <person name="Morin E."/>
            <person name="Murat C."/>
            <person name="Sun H."/>
            <person name="Tunlid A."/>
            <person name="Henrissat B."/>
            <person name="Grigoriev I.V."/>
            <person name="Hibbett D.S."/>
            <person name="Martin F."/>
            <person name="Nordberg H.P."/>
            <person name="Cantor M.N."/>
            <person name="Hua S.X."/>
        </authorList>
    </citation>
    <scope>NUCLEOTIDE SEQUENCE [LARGE SCALE GENOMIC DNA]</scope>
    <source>
        <strain evidence="15 16">MUT 4182</strain>
    </source>
</reference>
<dbReference type="Pfam" id="PF01602">
    <property type="entry name" value="Adaptin_N"/>
    <property type="match status" value="1"/>
</dbReference>
<evidence type="ECO:0000256" key="5">
    <source>
        <dbReference type="ARBA" id="ARBA00022892"/>
    </source>
</evidence>
<keyword evidence="16" id="KW-1185">Reference proteome</keyword>
<evidence type="ECO:0000313" key="15">
    <source>
        <dbReference type="EMBL" id="KIO27908.1"/>
    </source>
</evidence>
<dbReference type="HOGENOM" id="CLU_006949_0_0_1"/>
<keyword evidence="6 10" id="KW-0653">Protein transport</keyword>
<keyword evidence="9 10" id="KW-0968">Cytoplasmic vesicle</keyword>
<evidence type="ECO:0000313" key="16">
    <source>
        <dbReference type="Proteomes" id="UP000054248"/>
    </source>
</evidence>
<evidence type="ECO:0000256" key="1">
    <source>
        <dbReference type="ARBA" id="ARBA00004255"/>
    </source>
</evidence>
<keyword evidence="5 10" id="KW-0931">ER-Golgi transport</keyword>
<feature type="domain" description="Coatomer beta subunit appendage platform" evidence="14">
    <location>
        <begin position="811"/>
        <end position="937"/>
    </location>
</feature>
<dbReference type="Proteomes" id="UP000054248">
    <property type="component" value="Unassembled WGS sequence"/>
</dbReference>
<evidence type="ECO:0000256" key="7">
    <source>
        <dbReference type="ARBA" id="ARBA00023034"/>
    </source>
</evidence>
<dbReference type="SUPFAM" id="SSF48371">
    <property type="entry name" value="ARM repeat"/>
    <property type="match status" value="1"/>
</dbReference>
<dbReference type="InterPro" id="IPR029446">
    <property type="entry name" value="COPB1_appendage_platform_dom"/>
</dbReference>
<keyword evidence="4" id="KW-0677">Repeat</keyword>
<evidence type="ECO:0000256" key="2">
    <source>
        <dbReference type="ARBA" id="ARBA00022448"/>
    </source>
</evidence>
<evidence type="ECO:0000259" key="14">
    <source>
        <dbReference type="Pfam" id="PF14806"/>
    </source>
</evidence>
<dbReference type="PIRSF" id="PIRSF005727">
    <property type="entry name" value="Coatomer_beta_subunit"/>
    <property type="match status" value="1"/>
</dbReference>
<dbReference type="Gene3D" id="1.25.10.10">
    <property type="entry name" value="Leucine-rich Repeat Variant"/>
    <property type="match status" value="1"/>
</dbReference>
<evidence type="ECO:0000256" key="3">
    <source>
        <dbReference type="ARBA" id="ARBA00022490"/>
    </source>
</evidence>
<organism evidence="15 16">
    <name type="scientific">Tulasnella calospora MUT 4182</name>
    <dbReference type="NCBI Taxonomy" id="1051891"/>
    <lineage>
        <taxon>Eukaryota</taxon>
        <taxon>Fungi</taxon>
        <taxon>Dikarya</taxon>
        <taxon>Basidiomycota</taxon>
        <taxon>Agaricomycotina</taxon>
        <taxon>Agaricomycetes</taxon>
        <taxon>Cantharellales</taxon>
        <taxon>Tulasnellaceae</taxon>
        <taxon>Tulasnella</taxon>
    </lineage>
</organism>
<reference evidence="16" key="2">
    <citation type="submission" date="2015-01" db="EMBL/GenBank/DDBJ databases">
        <title>Evolutionary Origins and Diversification of the Mycorrhizal Mutualists.</title>
        <authorList>
            <consortium name="DOE Joint Genome Institute"/>
            <consortium name="Mycorrhizal Genomics Consortium"/>
            <person name="Kohler A."/>
            <person name="Kuo A."/>
            <person name="Nagy L.G."/>
            <person name="Floudas D."/>
            <person name="Copeland A."/>
            <person name="Barry K.W."/>
            <person name="Cichocki N."/>
            <person name="Veneault-Fourrey C."/>
            <person name="LaButti K."/>
            <person name="Lindquist E.A."/>
            <person name="Lipzen A."/>
            <person name="Lundell T."/>
            <person name="Morin E."/>
            <person name="Murat C."/>
            <person name="Riley R."/>
            <person name="Ohm R."/>
            <person name="Sun H."/>
            <person name="Tunlid A."/>
            <person name="Henrissat B."/>
            <person name="Grigoriev I.V."/>
            <person name="Hibbett D.S."/>
            <person name="Martin F."/>
        </authorList>
    </citation>
    <scope>NUCLEOTIDE SEQUENCE [LARGE SCALE GENOMIC DNA]</scope>
    <source>
        <strain evidence="16">MUT 4182</strain>
    </source>
</reference>
<dbReference type="GO" id="GO:0006891">
    <property type="term" value="P:intra-Golgi vesicle-mediated transport"/>
    <property type="evidence" value="ECO:0007669"/>
    <property type="project" value="TreeGrafter"/>
</dbReference>
<comment type="subcellular location">
    <subcellularLocation>
        <location evidence="10">Cytoplasm</location>
    </subcellularLocation>
    <subcellularLocation>
        <location evidence="1 10">Golgi apparatus membrane</location>
        <topology evidence="1 10">Peripheral membrane protein</topology>
        <orientation evidence="1 10">Cytoplasmic side</orientation>
    </subcellularLocation>
    <subcellularLocation>
        <location evidence="10">Cytoplasmic vesicle</location>
        <location evidence="10">COPI-coated vesicle membrane</location>
        <topology evidence="10">Peripheral membrane protein</topology>
        <orientation evidence="10">Cytoplasmic side</orientation>
    </subcellularLocation>
</comment>
<dbReference type="EMBL" id="KN823001">
    <property type="protein sequence ID" value="KIO27908.1"/>
    <property type="molecule type" value="Genomic_DNA"/>
</dbReference>
<dbReference type="InterPro" id="IPR002553">
    <property type="entry name" value="Clathrin/coatomer_adapt-like_N"/>
</dbReference>
<dbReference type="GO" id="GO:0000139">
    <property type="term" value="C:Golgi membrane"/>
    <property type="evidence" value="ECO:0007669"/>
    <property type="project" value="UniProtKB-SubCell"/>
</dbReference>
<evidence type="ECO:0000256" key="4">
    <source>
        <dbReference type="ARBA" id="ARBA00022737"/>
    </source>
</evidence>
<feature type="region of interest" description="Disordered" evidence="11">
    <location>
        <begin position="491"/>
        <end position="512"/>
    </location>
</feature>
<name>A0A0C3L2E6_9AGAM</name>
<dbReference type="InterPro" id="IPR016024">
    <property type="entry name" value="ARM-type_fold"/>
</dbReference>
<comment type="subunit">
    <text evidence="10">Oligomeric complex that consists of at least the alpha, beta, beta', gamma, delta, epsilon and zeta subunits.</text>
</comment>
<dbReference type="FunFam" id="1.25.10.10:FF:000451">
    <property type="entry name" value="Coatomer subunit beta"/>
    <property type="match status" value="1"/>
</dbReference>
<proteinExistence type="predicted"/>
<dbReference type="PANTHER" id="PTHR10635">
    <property type="entry name" value="COATOMER SUBUNIT BETA"/>
    <property type="match status" value="1"/>
</dbReference>
<dbReference type="OrthoDB" id="10261439at2759"/>
<dbReference type="STRING" id="1051891.A0A0C3L2E6"/>
<evidence type="ECO:0000259" key="12">
    <source>
        <dbReference type="Pfam" id="PF01602"/>
    </source>
</evidence>
<dbReference type="GO" id="GO:0005198">
    <property type="term" value="F:structural molecule activity"/>
    <property type="evidence" value="ECO:0007669"/>
    <property type="project" value="InterPro"/>
</dbReference>
<dbReference type="Pfam" id="PF14806">
    <property type="entry name" value="Coatomer_b_Cpla"/>
    <property type="match status" value="1"/>
</dbReference>
<dbReference type="GO" id="GO:0030126">
    <property type="term" value="C:COPI vesicle coat"/>
    <property type="evidence" value="ECO:0007669"/>
    <property type="project" value="InterPro"/>
</dbReference>
<sequence>MADALSFTFVADDGSEVPTTQDLRNGLQKGSDEVKIDTLKKIINTTLNGNPQPALLMPIIQYCMPSKDKRLKKLLHFYWEVCPKYEENGKLKQEMILVVNAIRNDLQHPNEYIRGATLRSLQKLKEPELIEPLIPICRSCLEHRHSYVRKNAVFTVYSIYKEFESLIPDAPELIQTFLAAESDMTCKRNAFVFLANCAMPRAVEYLLSVYEQIPSLDELMQLAFIELIRKDCLGETPNRPKYIRCVFELLNASSHSVKYEAATTLTSLTQNPAAIKAAASCFVDLVVKESDNNVKMIVLDRLEALRAKHEHVLDPLVMDLLRVLAAPDMEVRRKCLSIALAMVTSRNVEDVVGTLKKQLIKTLEADYDKSLEYRQLLIQSIHICAIKFSEVAASVVHALMEFLGDSNNPSAVDVIAFVREVVEKFPNLRASITEKLLQTFGEIKSGKVFRGALWITGEYCAEADDIQAAMQALRKVIGEIPILAAEQRLADDAGAGEEGSEEKKPSASHSRVLADGTYATESAYTSKVDAKNSNKPPLRALILGGDFYTGSVVASTLVKLVLRLSQVSKDTKAVNALRAEAMLIMTSIIRVGQSKFAAVPIDEDSQERVMNCITTMANLDTSGKPKAPEEEIVDEIFLKDTKAAYAKMVATEEKKAAEKKEKENKTSAVQVDDLLTFRQFSKKNAADGIDYEQDVTRATGSAEVQEDLVSNLSRVVQLTGFSDPVYAEAYVKIHGFDILLDVLVVNQTANTLQNLCLEFATLGDLKLVERPATHTLAPHSFHSIKATIKVSSTETGVIFGNIIWEQGTSEICVVLSDIHIDIMDYIKPSYCTESQFRSMWTEFEWENRVNVNTTITDLRVYLQHIMKSTNMACLTPEAALSGDCDFLSANMYARSLFGEDALANLSIEKMEDTGAIQGHVRIRSKTQGIALSLGDKITLAQKEVAAAA</sequence>
<dbReference type="InterPro" id="IPR016460">
    <property type="entry name" value="COPB1"/>
</dbReference>
<gene>
    <name evidence="15" type="ORF">M407DRAFT_22825</name>
</gene>
<dbReference type="GO" id="GO:0006888">
    <property type="term" value="P:endoplasmic reticulum to Golgi vesicle-mediated transport"/>
    <property type="evidence" value="ECO:0007669"/>
    <property type="project" value="TreeGrafter"/>
</dbReference>
<evidence type="ECO:0000256" key="9">
    <source>
        <dbReference type="ARBA" id="ARBA00023329"/>
    </source>
</evidence>
<evidence type="ECO:0000256" key="10">
    <source>
        <dbReference type="PIRNR" id="PIRNR005727"/>
    </source>
</evidence>
<keyword evidence="7 10" id="KW-0333">Golgi apparatus</keyword>
<protein>
    <recommendedName>
        <fullName evidence="10">Coatomer subunit beta</fullName>
    </recommendedName>
    <alternativeName>
        <fullName evidence="10">Beta-coat protein</fullName>
    </alternativeName>
</protein>
<dbReference type="InterPro" id="IPR011989">
    <property type="entry name" value="ARM-like"/>
</dbReference>
<dbReference type="AlphaFoldDB" id="A0A0C3L2E6"/>
<evidence type="ECO:0000259" key="13">
    <source>
        <dbReference type="Pfam" id="PF07718"/>
    </source>
</evidence>
<evidence type="ECO:0000256" key="6">
    <source>
        <dbReference type="ARBA" id="ARBA00022927"/>
    </source>
</evidence>
<evidence type="ECO:0000256" key="8">
    <source>
        <dbReference type="ARBA" id="ARBA00023136"/>
    </source>
</evidence>
<dbReference type="Pfam" id="PF07718">
    <property type="entry name" value="Coatamer_beta_C"/>
    <property type="match status" value="1"/>
</dbReference>
<dbReference type="GO" id="GO:0006886">
    <property type="term" value="P:intracellular protein transport"/>
    <property type="evidence" value="ECO:0007669"/>
    <property type="project" value="InterPro"/>
</dbReference>